<gene>
    <name evidence="1" type="ORF">RND71_024585</name>
</gene>
<protein>
    <submittedName>
        <fullName evidence="1">Uncharacterized protein</fullName>
    </submittedName>
</protein>
<proteinExistence type="predicted"/>
<organism evidence="1 2">
    <name type="scientific">Anisodus tanguticus</name>
    <dbReference type="NCBI Taxonomy" id="243964"/>
    <lineage>
        <taxon>Eukaryota</taxon>
        <taxon>Viridiplantae</taxon>
        <taxon>Streptophyta</taxon>
        <taxon>Embryophyta</taxon>
        <taxon>Tracheophyta</taxon>
        <taxon>Spermatophyta</taxon>
        <taxon>Magnoliopsida</taxon>
        <taxon>eudicotyledons</taxon>
        <taxon>Gunneridae</taxon>
        <taxon>Pentapetalae</taxon>
        <taxon>asterids</taxon>
        <taxon>lamiids</taxon>
        <taxon>Solanales</taxon>
        <taxon>Solanaceae</taxon>
        <taxon>Solanoideae</taxon>
        <taxon>Hyoscyameae</taxon>
        <taxon>Anisodus</taxon>
    </lineage>
</organism>
<evidence type="ECO:0000313" key="1">
    <source>
        <dbReference type="EMBL" id="KAK4355614.1"/>
    </source>
</evidence>
<dbReference type="Proteomes" id="UP001291623">
    <property type="component" value="Unassembled WGS sequence"/>
</dbReference>
<comment type="caution">
    <text evidence="1">The sequence shown here is derived from an EMBL/GenBank/DDBJ whole genome shotgun (WGS) entry which is preliminary data.</text>
</comment>
<name>A0AAE1VBU0_9SOLA</name>
<dbReference type="EMBL" id="JAVYJV010000013">
    <property type="protein sequence ID" value="KAK4355614.1"/>
    <property type="molecule type" value="Genomic_DNA"/>
</dbReference>
<sequence length="160" mass="17980">MASPPEHLIRQIAITQDKECIREALNPPDSPVDDGKMISLRALEKRESSKNLFYSVTEKSNDSSLLGLHQTIPGNSNPGLSSLLPVNRGMCMNDQDEVPSTTSSNLVECPTICVDEDVDDEGQTPRLLRMPMERDDTRKNFECKHDIREQNIQTLMTHDT</sequence>
<dbReference type="AlphaFoldDB" id="A0AAE1VBU0"/>
<accession>A0AAE1VBU0</accession>
<reference evidence="1" key="1">
    <citation type="submission" date="2023-12" db="EMBL/GenBank/DDBJ databases">
        <title>Genome assembly of Anisodus tanguticus.</title>
        <authorList>
            <person name="Wang Y.-J."/>
        </authorList>
    </citation>
    <scope>NUCLEOTIDE SEQUENCE</scope>
    <source>
        <strain evidence="1">KB-2021</strain>
        <tissue evidence="1">Leaf</tissue>
    </source>
</reference>
<evidence type="ECO:0000313" key="2">
    <source>
        <dbReference type="Proteomes" id="UP001291623"/>
    </source>
</evidence>
<keyword evidence="2" id="KW-1185">Reference proteome</keyword>